<evidence type="ECO:0000256" key="1">
    <source>
        <dbReference type="ARBA" id="ARBA00013260"/>
    </source>
</evidence>
<evidence type="ECO:0000256" key="5">
    <source>
        <dbReference type="ARBA" id="ARBA00038063"/>
    </source>
</evidence>
<keyword evidence="3 8" id="KW-0378">Hydrolase</keyword>
<comment type="function">
    <text evidence="8">Catalyzes the release of premature peptidyl moieties from peptidyl-tRNA molecules trapped in stalled 50S ribosomal subunits, and thus maintains levels of free tRNAs and 50S ribosomes.</text>
</comment>
<dbReference type="EMBL" id="FUXZ01000010">
    <property type="protein sequence ID" value="SKA69091.1"/>
    <property type="molecule type" value="Genomic_DNA"/>
</dbReference>
<dbReference type="PROSITE" id="PS01196">
    <property type="entry name" value="PEPT_TRNA_HYDROL_2"/>
    <property type="match status" value="1"/>
</dbReference>
<keyword evidence="12" id="KW-1185">Reference proteome</keyword>
<feature type="active site" description="Proton acceptor" evidence="8">
    <location>
        <position position="19"/>
    </location>
</feature>
<dbReference type="EC" id="3.1.1.29" evidence="1 8"/>
<dbReference type="STRING" id="39495.SAMN02745111_01772"/>
<dbReference type="CDD" id="cd00462">
    <property type="entry name" value="PTH"/>
    <property type="match status" value="1"/>
</dbReference>
<dbReference type="PROSITE" id="PS01195">
    <property type="entry name" value="PEPT_TRNA_HYDROL_1"/>
    <property type="match status" value="1"/>
</dbReference>
<evidence type="ECO:0000313" key="11">
    <source>
        <dbReference type="EMBL" id="SKA69091.1"/>
    </source>
</evidence>
<dbReference type="InterPro" id="IPR001328">
    <property type="entry name" value="Pept_tRNA_hydro"/>
</dbReference>
<dbReference type="OrthoDB" id="9800507at2"/>
<comment type="catalytic activity">
    <reaction evidence="6 8 9">
        <text>an N-acyl-L-alpha-aminoacyl-tRNA + H2O = an N-acyl-L-amino acid + a tRNA + H(+)</text>
        <dbReference type="Rhea" id="RHEA:54448"/>
        <dbReference type="Rhea" id="RHEA-COMP:10123"/>
        <dbReference type="Rhea" id="RHEA-COMP:13883"/>
        <dbReference type="ChEBI" id="CHEBI:15377"/>
        <dbReference type="ChEBI" id="CHEBI:15378"/>
        <dbReference type="ChEBI" id="CHEBI:59874"/>
        <dbReference type="ChEBI" id="CHEBI:78442"/>
        <dbReference type="ChEBI" id="CHEBI:138191"/>
        <dbReference type="EC" id="3.1.1.29"/>
    </reaction>
</comment>
<comment type="function">
    <text evidence="8">Hydrolyzes ribosome-free peptidyl-tRNAs (with 1 or more amino acids incorporated), which drop off the ribosome during protein synthesis, or as a result of ribosome stalling.</text>
</comment>
<comment type="similarity">
    <text evidence="5 8 10">Belongs to the PTH family.</text>
</comment>
<dbReference type="PANTHER" id="PTHR17224:SF1">
    <property type="entry name" value="PEPTIDYL-TRNA HYDROLASE"/>
    <property type="match status" value="1"/>
</dbReference>
<dbReference type="GO" id="GO:0000049">
    <property type="term" value="F:tRNA binding"/>
    <property type="evidence" value="ECO:0007669"/>
    <property type="project" value="UniProtKB-UniRule"/>
</dbReference>
<evidence type="ECO:0000256" key="4">
    <source>
        <dbReference type="ARBA" id="ARBA00022884"/>
    </source>
</evidence>
<evidence type="ECO:0000256" key="7">
    <source>
        <dbReference type="ARBA" id="ARBA00050038"/>
    </source>
</evidence>
<dbReference type="InterPro" id="IPR036416">
    <property type="entry name" value="Pept_tRNA_hydro_sf"/>
</dbReference>
<evidence type="ECO:0000256" key="8">
    <source>
        <dbReference type="HAMAP-Rule" id="MF_00083"/>
    </source>
</evidence>
<dbReference type="NCBIfam" id="TIGR00447">
    <property type="entry name" value="pth"/>
    <property type="match status" value="1"/>
</dbReference>
<accession>A0A1T4VX81</accession>
<dbReference type="HAMAP" id="MF_00083">
    <property type="entry name" value="Pept_tRNA_hydro_bact"/>
    <property type="match status" value="1"/>
</dbReference>
<reference evidence="11 12" key="1">
    <citation type="submission" date="2017-02" db="EMBL/GenBank/DDBJ databases">
        <authorList>
            <person name="Peterson S.W."/>
        </authorList>
    </citation>
    <scope>NUCLEOTIDE SEQUENCE [LARGE SCALE GENOMIC DNA]</scope>
    <source>
        <strain evidence="11 12">ATCC 35992</strain>
    </source>
</reference>
<evidence type="ECO:0000256" key="3">
    <source>
        <dbReference type="ARBA" id="ARBA00022801"/>
    </source>
</evidence>
<dbReference type="Pfam" id="PF01195">
    <property type="entry name" value="Pept_tRNA_hydro"/>
    <property type="match status" value="1"/>
</dbReference>
<dbReference type="InterPro" id="IPR018171">
    <property type="entry name" value="Pept_tRNA_hydro_CS"/>
</dbReference>
<feature type="binding site" evidence="8">
    <location>
        <position position="66"/>
    </location>
    <ligand>
        <name>tRNA</name>
        <dbReference type="ChEBI" id="CHEBI:17843"/>
    </ligand>
</feature>
<feature type="site" description="Discriminates between blocked and unblocked aminoacyl-tRNA" evidence="8">
    <location>
        <position position="9"/>
    </location>
</feature>
<evidence type="ECO:0000256" key="9">
    <source>
        <dbReference type="RuleBase" id="RU000673"/>
    </source>
</evidence>
<dbReference type="GO" id="GO:0072344">
    <property type="term" value="P:rescue of stalled ribosome"/>
    <property type="evidence" value="ECO:0007669"/>
    <property type="project" value="UniProtKB-UniRule"/>
</dbReference>
<feature type="binding site" evidence="8">
    <location>
        <position position="14"/>
    </location>
    <ligand>
        <name>tRNA</name>
        <dbReference type="ChEBI" id="CHEBI:17843"/>
    </ligand>
</feature>
<name>A0A1T4VX81_9FIRM</name>
<gene>
    <name evidence="8" type="primary">pth</name>
    <name evidence="11" type="ORF">SAMN02745111_01772</name>
</gene>
<comment type="subcellular location">
    <subcellularLocation>
        <location evidence="8">Cytoplasm</location>
    </subcellularLocation>
</comment>
<dbReference type="GO" id="GO:0006515">
    <property type="term" value="P:protein quality control for misfolded or incompletely synthesized proteins"/>
    <property type="evidence" value="ECO:0007669"/>
    <property type="project" value="UniProtKB-UniRule"/>
</dbReference>
<keyword evidence="8" id="KW-0963">Cytoplasm</keyword>
<sequence length="184" mass="19974">MYVIVGLGNPTDKYKGTRHNIGFDAVDEIAKRFDIKVNTARHKALCGTGVIDGKKVVIVKPQTFMNLSGESVKAVCDFYKVDVTEELIVLYDDISLDVGHIRIRAKGSAGGHNGIKNIIAHLGTQEFKRIKIGVGANEGDLVKHVLGKFDKKDRSAVDAAINDAASAAVVMMSEDIQTAMNKYN</sequence>
<dbReference type="AlphaFoldDB" id="A0A1T4VX81"/>
<dbReference type="PANTHER" id="PTHR17224">
    <property type="entry name" value="PEPTIDYL-TRNA HYDROLASE"/>
    <property type="match status" value="1"/>
</dbReference>
<dbReference type="RefSeq" id="WP_078766620.1">
    <property type="nucleotide sequence ID" value="NZ_FUXZ01000010.1"/>
</dbReference>
<feature type="binding site" evidence="8">
    <location>
        <position position="64"/>
    </location>
    <ligand>
        <name>tRNA</name>
        <dbReference type="ChEBI" id="CHEBI:17843"/>
    </ligand>
</feature>
<dbReference type="SUPFAM" id="SSF53178">
    <property type="entry name" value="Peptidyl-tRNA hydrolase-like"/>
    <property type="match status" value="1"/>
</dbReference>
<feature type="binding site" evidence="8">
    <location>
        <position position="113"/>
    </location>
    <ligand>
        <name>tRNA</name>
        <dbReference type="ChEBI" id="CHEBI:17843"/>
    </ligand>
</feature>
<dbReference type="GO" id="GO:0005737">
    <property type="term" value="C:cytoplasm"/>
    <property type="evidence" value="ECO:0007669"/>
    <property type="project" value="UniProtKB-SubCell"/>
</dbReference>
<organism evidence="11 12">
    <name type="scientific">Eubacterium uniforme</name>
    <dbReference type="NCBI Taxonomy" id="39495"/>
    <lineage>
        <taxon>Bacteria</taxon>
        <taxon>Bacillati</taxon>
        <taxon>Bacillota</taxon>
        <taxon>Clostridia</taxon>
        <taxon>Eubacteriales</taxon>
        <taxon>Eubacteriaceae</taxon>
        <taxon>Eubacterium</taxon>
    </lineage>
</organism>
<keyword evidence="2 8" id="KW-0820">tRNA-binding</keyword>
<evidence type="ECO:0000313" key="12">
    <source>
        <dbReference type="Proteomes" id="UP000190814"/>
    </source>
</evidence>
<protein>
    <recommendedName>
        <fullName evidence="7 8">Peptidyl-tRNA hydrolase</fullName>
        <shortName evidence="8">Pth</shortName>
        <ecNumber evidence="1 8">3.1.1.29</ecNumber>
    </recommendedName>
</protein>
<comment type="subunit">
    <text evidence="8">Monomer.</text>
</comment>
<proteinExistence type="inferred from homology"/>
<dbReference type="GO" id="GO:0004045">
    <property type="term" value="F:peptidyl-tRNA hydrolase activity"/>
    <property type="evidence" value="ECO:0007669"/>
    <property type="project" value="UniProtKB-UniRule"/>
</dbReference>
<evidence type="ECO:0000256" key="2">
    <source>
        <dbReference type="ARBA" id="ARBA00022555"/>
    </source>
</evidence>
<dbReference type="Proteomes" id="UP000190814">
    <property type="component" value="Unassembled WGS sequence"/>
</dbReference>
<evidence type="ECO:0000256" key="10">
    <source>
        <dbReference type="RuleBase" id="RU004320"/>
    </source>
</evidence>
<dbReference type="FunFam" id="3.40.50.1470:FF:000001">
    <property type="entry name" value="Peptidyl-tRNA hydrolase"/>
    <property type="match status" value="1"/>
</dbReference>
<keyword evidence="4 8" id="KW-0694">RNA-binding</keyword>
<evidence type="ECO:0000256" key="6">
    <source>
        <dbReference type="ARBA" id="ARBA00048707"/>
    </source>
</evidence>
<dbReference type="Gene3D" id="3.40.50.1470">
    <property type="entry name" value="Peptidyl-tRNA hydrolase"/>
    <property type="match status" value="1"/>
</dbReference>
<feature type="site" description="Stabilizes the basic form of H active site to accept a proton" evidence="8">
    <location>
        <position position="92"/>
    </location>
</feature>